<dbReference type="STRING" id="29920.A0A329RUV6"/>
<dbReference type="PANTHER" id="PTHR19303">
    <property type="entry name" value="TRANSPOSON"/>
    <property type="match status" value="1"/>
</dbReference>
<reference evidence="2 3" key="1">
    <citation type="submission" date="2018-01" db="EMBL/GenBank/DDBJ databases">
        <title>Draft genome of the strawberry crown rot pathogen Phytophthora cactorum.</title>
        <authorList>
            <person name="Armitage A.D."/>
            <person name="Lysoe E."/>
            <person name="Nellist C.F."/>
            <person name="Harrison R.J."/>
            <person name="Brurberg M.B."/>
        </authorList>
    </citation>
    <scope>NUCLEOTIDE SEQUENCE [LARGE SCALE GENOMIC DNA]</scope>
    <source>
        <strain evidence="2 3">10300</strain>
    </source>
</reference>
<evidence type="ECO:0000313" key="3">
    <source>
        <dbReference type="Proteomes" id="UP000251314"/>
    </source>
</evidence>
<dbReference type="Proteomes" id="UP000251314">
    <property type="component" value="Unassembled WGS sequence"/>
</dbReference>
<keyword evidence="3" id="KW-1185">Reference proteome</keyword>
<dbReference type="PANTHER" id="PTHR19303:SF73">
    <property type="entry name" value="PROTEIN PDC2"/>
    <property type="match status" value="1"/>
</dbReference>
<protein>
    <recommendedName>
        <fullName evidence="1">DDE-1 domain-containing protein</fullName>
    </recommendedName>
</protein>
<proteinExistence type="predicted"/>
<sequence length="379" mass="43048">MVRRPSSYTRLTLSQKHKLCAKAAAVVAWNPSDLTTWTTREFKTATPVGRSTVRGILKRKHEFDEVPETQLNQKRRFSAVFINEYKDWRGNGTVTGARVLSLAKITDGVREGTCRGWLYKFQQHTGLWFSLRHGESGSLDEAIVTSGRQELKKVVGQYHSRDVYIMDETSFFYRCELRGTLTTGKGEKGKKQSKVSVTVCVGSNADGSDRLPLHFIGKSIVPRPLKDRNVFAELGVTYTRSAKAWMTTTKFCEWLLDINATMKEQERNILLLVDNVSSHNDSSLVLSKVRVHKLPPNTTAALQPMDQGIIKSLKDMYQDKKGDAELKKFINGEKYEPVDLYNAMKWCAGGWKSVSDETIRNCWCHTGFISMMDVRYLLN</sequence>
<comment type="caution">
    <text evidence="2">The sequence shown here is derived from an EMBL/GenBank/DDBJ whole genome shotgun (WGS) entry which is preliminary data.</text>
</comment>
<gene>
    <name evidence="2" type="ORF">PC110_g16651</name>
</gene>
<dbReference type="InterPro" id="IPR036397">
    <property type="entry name" value="RNaseH_sf"/>
</dbReference>
<accession>A0A329RUV6</accession>
<dbReference type="Gene3D" id="3.30.420.10">
    <property type="entry name" value="Ribonuclease H-like superfamily/Ribonuclease H"/>
    <property type="match status" value="1"/>
</dbReference>
<feature type="domain" description="DDE-1" evidence="1">
    <location>
        <begin position="196"/>
        <end position="363"/>
    </location>
</feature>
<dbReference type="GO" id="GO:0005634">
    <property type="term" value="C:nucleus"/>
    <property type="evidence" value="ECO:0007669"/>
    <property type="project" value="TreeGrafter"/>
</dbReference>
<dbReference type="AlphaFoldDB" id="A0A329RUV6"/>
<evidence type="ECO:0000313" key="2">
    <source>
        <dbReference type="EMBL" id="RAW26948.1"/>
    </source>
</evidence>
<dbReference type="VEuPathDB" id="FungiDB:PC110_g16651"/>
<name>A0A329RUV6_9STRA</name>
<dbReference type="InterPro" id="IPR050863">
    <property type="entry name" value="CenT-Element_Derived"/>
</dbReference>
<dbReference type="InterPro" id="IPR004875">
    <property type="entry name" value="DDE_SF_endonuclease_dom"/>
</dbReference>
<dbReference type="GO" id="GO:0003677">
    <property type="term" value="F:DNA binding"/>
    <property type="evidence" value="ECO:0007669"/>
    <property type="project" value="TreeGrafter"/>
</dbReference>
<dbReference type="EMBL" id="MJFZ01000603">
    <property type="protein sequence ID" value="RAW26948.1"/>
    <property type="molecule type" value="Genomic_DNA"/>
</dbReference>
<evidence type="ECO:0000259" key="1">
    <source>
        <dbReference type="Pfam" id="PF03184"/>
    </source>
</evidence>
<organism evidence="2 3">
    <name type="scientific">Phytophthora cactorum</name>
    <dbReference type="NCBI Taxonomy" id="29920"/>
    <lineage>
        <taxon>Eukaryota</taxon>
        <taxon>Sar</taxon>
        <taxon>Stramenopiles</taxon>
        <taxon>Oomycota</taxon>
        <taxon>Peronosporomycetes</taxon>
        <taxon>Peronosporales</taxon>
        <taxon>Peronosporaceae</taxon>
        <taxon>Phytophthora</taxon>
    </lineage>
</organism>
<dbReference type="Pfam" id="PF03184">
    <property type="entry name" value="DDE_1"/>
    <property type="match status" value="1"/>
</dbReference>
<dbReference type="OrthoDB" id="125828at2759"/>